<organism evidence="8 9">
    <name type="scientific">Hondaea fermentalgiana</name>
    <dbReference type="NCBI Taxonomy" id="2315210"/>
    <lineage>
        <taxon>Eukaryota</taxon>
        <taxon>Sar</taxon>
        <taxon>Stramenopiles</taxon>
        <taxon>Bigyra</taxon>
        <taxon>Labyrinthulomycetes</taxon>
        <taxon>Thraustochytrida</taxon>
        <taxon>Thraustochytriidae</taxon>
        <taxon>Hondaea</taxon>
    </lineage>
</organism>
<keyword evidence="4 7" id="KW-1133">Transmembrane helix</keyword>
<reference evidence="8 9" key="1">
    <citation type="submission" date="2017-12" db="EMBL/GenBank/DDBJ databases">
        <title>Sequencing, de novo assembly and annotation of complete genome of a new Thraustochytrid species, strain FCC1311.</title>
        <authorList>
            <person name="Sedici K."/>
            <person name="Godart F."/>
            <person name="Aiese Cigliano R."/>
            <person name="Sanseverino W."/>
            <person name="Barakat M."/>
            <person name="Ortet P."/>
            <person name="Marechal E."/>
            <person name="Cagnac O."/>
            <person name="Amato A."/>
        </authorList>
    </citation>
    <scope>NUCLEOTIDE SEQUENCE [LARGE SCALE GENOMIC DNA]</scope>
</reference>
<dbReference type="Gene3D" id="1.20.140.140">
    <property type="entry name" value="Calcium release-activated calcium channel protein Orai"/>
    <property type="match status" value="1"/>
</dbReference>
<comment type="similarity">
    <text evidence="2">Belongs to the Orai family.</text>
</comment>
<accession>A0A2R5G3Z6</accession>
<dbReference type="Proteomes" id="UP000241890">
    <property type="component" value="Unassembled WGS sequence"/>
</dbReference>
<dbReference type="Pfam" id="PF07856">
    <property type="entry name" value="Orai-1"/>
    <property type="match status" value="1"/>
</dbReference>
<protein>
    <submittedName>
        <fullName evidence="8">Calcium release-activated calcium channel protein 1</fullName>
    </submittedName>
</protein>
<keyword evidence="3 7" id="KW-0812">Transmembrane</keyword>
<feature type="transmembrane region" description="Helical" evidence="7">
    <location>
        <begin position="79"/>
        <end position="109"/>
    </location>
</feature>
<dbReference type="AlphaFoldDB" id="A0A2R5G3Z6"/>
<dbReference type="EMBL" id="BEYU01000015">
    <property type="protein sequence ID" value="GBG25720.1"/>
    <property type="molecule type" value="Genomic_DNA"/>
</dbReference>
<gene>
    <name evidence="8" type="ORF">FCC1311_019392</name>
</gene>
<feature type="compositionally biased region" description="Polar residues" evidence="6">
    <location>
        <begin position="203"/>
        <end position="213"/>
    </location>
</feature>
<feature type="region of interest" description="Disordered" evidence="6">
    <location>
        <begin position="203"/>
        <end position="233"/>
    </location>
</feature>
<feature type="transmembrane region" description="Helical" evidence="7">
    <location>
        <begin position="159"/>
        <end position="178"/>
    </location>
</feature>
<keyword evidence="5 7" id="KW-0472">Membrane</keyword>
<evidence type="ECO:0000313" key="9">
    <source>
        <dbReference type="Proteomes" id="UP000241890"/>
    </source>
</evidence>
<sequence>MAELFNAGLALADVHLATKWREEEIKYRKLEILRRQIDEKVEQLRSIANLAALIAGFSVVVLIELNIPSNDVPAVLIGLWALSTAITVCIMSLSFVICTLMLVGVLKAFDLERAKMPFQQFWVLRCEEDWMRAFWFFTIGVPMFMLNLALAGWVLFFEYLPIAGLITVICAVAIMYWLSIHLKWGSYLAEQATFNVEHMPSEASQRRINSQHQGSHRGRTLHEAGAAASGSGRLQHEDHDDFLHDMTMGNEMGGADDLEGAARSTATPYSRSTQPASSRLATNV</sequence>
<feature type="region of interest" description="Disordered" evidence="6">
    <location>
        <begin position="245"/>
        <end position="284"/>
    </location>
</feature>
<proteinExistence type="inferred from homology"/>
<evidence type="ECO:0000256" key="6">
    <source>
        <dbReference type="SAM" id="MobiDB-lite"/>
    </source>
</evidence>
<evidence type="ECO:0000256" key="5">
    <source>
        <dbReference type="ARBA" id="ARBA00023136"/>
    </source>
</evidence>
<dbReference type="InterPro" id="IPR038350">
    <property type="entry name" value="Orai_sf"/>
</dbReference>
<evidence type="ECO:0000256" key="7">
    <source>
        <dbReference type="SAM" id="Phobius"/>
    </source>
</evidence>
<evidence type="ECO:0000256" key="3">
    <source>
        <dbReference type="ARBA" id="ARBA00022692"/>
    </source>
</evidence>
<dbReference type="InterPro" id="IPR012446">
    <property type="entry name" value="CRAC_channel"/>
</dbReference>
<dbReference type="OrthoDB" id="61124at2759"/>
<comment type="subcellular location">
    <subcellularLocation>
        <location evidence="1">Membrane</location>
        <topology evidence="1">Multi-pass membrane protein</topology>
    </subcellularLocation>
</comment>
<name>A0A2R5G3Z6_9STRA</name>
<comment type="caution">
    <text evidence="8">The sequence shown here is derived from an EMBL/GenBank/DDBJ whole genome shotgun (WGS) entry which is preliminary data.</text>
</comment>
<feature type="compositionally biased region" description="Polar residues" evidence="6">
    <location>
        <begin position="264"/>
        <end position="284"/>
    </location>
</feature>
<feature type="transmembrane region" description="Helical" evidence="7">
    <location>
        <begin position="130"/>
        <end position="153"/>
    </location>
</feature>
<keyword evidence="9" id="KW-1185">Reference proteome</keyword>
<dbReference type="InParanoid" id="A0A2R5G3Z6"/>
<evidence type="ECO:0000313" key="8">
    <source>
        <dbReference type="EMBL" id="GBG25720.1"/>
    </source>
</evidence>
<evidence type="ECO:0000256" key="2">
    <source>
        <dbReference type="ARBA" id="ARBA00008062"/>
    </source>
</evidence>
<evidence type="ECO:0000256" key="1">
    <source>
        <dbReference type="ARBA" id="ARBA00004141"/>
    </source>
</evidence>
<evidence type="ECO:0000256" key="4">
    <source>
        <dbReference type="ARBA" id="ARBA00022989"/>
    </source>
</evidence>
<dbReference type="GO" id="GO:0016020">
    <property type="term" value="C:membrane"/>
    <property type="evidence" value="ECO:0007669"/>
    <property type="project" value="UniProtKB-SubCell"/>
</dbReference>
<feature type="transmembrane region" description="Helical" evidence="7">
    <location>
        <begin position="47"/>
        <end position="67"/>
    </location>
</feature>